<keyword evidence="1" id="KW-0472">Membrane</keyword>
<dbReference type="AlphaFoldDB" id="A0A426YMI5"/>
<feature type="transmembrane region" description="Helical" evidence="1">
    <location>
        <begin position="6"/>
        <end position="26"/>
    </location>
</feature>
<sequence length="254" mass="28233">MEMESHYYILFIYLVFAFTSLISTLITSSHKNILPTVLRQSSVLIIFDHRRPMSNHCTLRRSRADFSLSLFPCWCSRYSLYLTPLYMAGLSELTSWATGSTTVSGEGATTVAIDIRVLRPLMTARCSTLLCLPLVTICLHHNKLKFSTRTSGAVCVLESLYYLHVIASVHEEGVGQGLDMNPFAAMLDLQAVDAVLVEEREKAVVGVGRETHGQLRLRTGRVEVGHTDLEACVEVQGVVHVALVEFQALPYPSE</sequence>
<proteinExistence type="predicted"/>
<organism evidence="2 3">
    <name type="scientific">Ensete ventricosum</name>
    <name type="common">Abyssinian banana</name>
    <name type="synonym">Musa ensete</name>
    <dbReference type="NCBI Taxonomy" id="4639"/>
    <lineage>
        <taxon>Eukaryota</taxon>
        <taxon>Viridiplantae</taxon>
        <taxon>Streptophyta</taxon>
        <taxon>Embryophyta</taxon>
        <taxon>Tracheophyta</taxon>
        <taxon>Spermatophyta</taxon>
        <taxon>Magnoliopsida</taxon>
        <taxon>Liliopsida</taxon>
        <taxon>Zingiberales</taxon>
        <taxon>Musaceae</taxon>
        <taxon>Ensete</taxon>
    </lineage>
</organism>
<gene>
    <name evidence="2" type="ORF">B296_00033103</name>
</gene>
<keyword evidence="1" id="KW-1133">Transmembrane helix</keyword>
<dbReference type="Proteomes" id="UP000287651">
    <property type="component" value="Unassembled WGS sequence"/>
</dbReference>
<comment type="caution">
    <text evidence="2">The sequence shown here is derived from an EMBL/GenBank/DDBJ whole genome shotgun (WGS) entry which is preliminary data.</text>
</comment>
<evidence type="ECO:0000313" key="3">
    <source>
        <dbReference type="Proteomes" id="UP000287651"/>
    </source>
</evidence>
<evidence type="ECO:0000256" key="1">
    <source>
        <dbReference type="SAM" id="Phobius"/>
    </source>
</evidence>
<protein>
    <submittedName>
        <fullName evidence="2">Uncharacterized protein</fullName>
    </submittedName>
</protein>
<reference evidence="2 3" key="1">
    <citation type="journal article" date="2014" name="Agronomy (Basel)">
        <title>A Draft Genome Sequence for Ensete ventricosum, the Drought-Tolerant Tree Against Hunger.</title>
        <authorList>
            <person name="Harrison J."/>
            <person name="Moore K.A."/>
            <person name="Paszkiewicz K."/>
            <person name="Jones T."/>
            <person name="Grant M."/>
            <person name="Ambacheew D."/>
            <person name="Muzemil S."/>
            <person name="Studholme D.J."/>
        </authorList>
    </citation>
    <scope>NUCLEOTIDE SEQUENCE [LARGE SCALE GENOMIC DNA]</scope>
</reference>
<name>A0A426YMI5_ENSVE</name>
<accession>A0A426YMI5</accession>
<keyword evidence="1" id="KW-0812">Transmembrane</keyword>
<dbReference type="EMBL" id="AMZH03011411">
    <property type="protein sequence ID" value="RRT52920.1"/>
    <property type="molecule type" value="Genomic_DNA"/>
</dbReference>
<evidence type="ECO:0000313" key="2">
    <source>
        <dbReference type="EMBL" id="RRT52920.1"/>
    </source>
</evidence>